<protein>
    <submittedName>
        <fullName evidence="1">Uncharacterized protein</fullName>
    </submittedName>
</protein>
<comment type="caution">
    <text evidence="1">The sequence shown here is derived from an EMBL/GenBank/DDBJ whole genome shotgun (WGS) entry which is preliminary data.</text>
</comment>
<accession>A0A8T2RT57</accession>
<dbReference type="EMBL" id="CM035429">
    <property type="protein sequence ID" value="KAH7299679.1"/>
    <property type="molecule type" value="Genomic_DNA"/>
</dbReference>
<evidence type="ECO:0000313" key="2">
    <source>
        <dbReference type="Proteomes" id="UP000825935"/>
    </source>
</evidence>
<gene>
    <name evidence="1" type="ORF">KP509_24G023800</name>
</gene>
<proteinExistence type="predicted"/>
<dbReference type="Proteomes" id="UP000825935">
    <property type="component" value="Chromosome 24"/>
</dbReference>
<evidence type="ECO:0000313" key="1">
    <source>
        <dbReference type="EMBL" id="KAH7299679.1"/>
    </source>
</evidence>
<name>A0A8T2RT57_CERRI</name>
<organism evidence="1 2">
    <name type="scientific">Ceratopteris richardii</name>
    <name type="common">Triangle waterfern</name>
    <dbReference type="NCBI Taxonomy" id="49495"/>
    <lineage>
        <taxon>Eukaryota</taxon>
        <taxon>Viridiplantae</taxon>
        <taxon>Streptophyta</taxon>
        <taxon>Embryophyta</taxon>
        <taxon>Tracheophyta</taxon>
        <taxon>Polypodiopsida</taxon>
        <taxon>Polypodiidae</taxon>
        <taxon>Polypodiales</taxon>
        <taxon>Pteridineae</taxon>
        <taxon>Pteridaceae</taxon>
        <taxon>Parkerioideae</taxon>
        <taxon>Ceratopteris</taxon>
    </lineage>
</organism>
<reference evidence="1" key="1">
    <citation type="submission" date="2021-08" db="EMBL/GenBank/DDBJ databases">
        <title>WGS assembly of Ceratopteris richardii.</title>
        <authorList>
            <person name="Marchant D.B."/>
            <person name="Chen G."/>
            <person name="Jenkins J."/>
            <person name="Shu S."/>
            <person name="Leebens-Mack J."/>
            <person name="Grimwood J."/>
            <person name="Schmutz J."/>
            <person name="Soltis P."/>
            <person name="Soltis D."/>
            <person name="Chen Z.-H."/>
        </authorList>
    </citation>
    <scope>NUCLEOTIDE SEQUENCE</scope>
    <source>
        <strain evidence="1">Whitten #5841</strain>
        <tissue evidence="1">Leaf</tissue>
    </source>
</reference>
<keyword evidence="2" id="KW-1185">Reference proteome</keyword>
<dbReference type="AlphaFoldDB" id="A0A8T2RT57"/>
<sequence>MDIYAPLNWARTPWALAVLPLSTSSIRSYRHRESESSIILHCIHMLSSFRLGGGLLPTLHLLSVTSTPNIHFTWVAITSSARHRKSSLYSERTLKCYSTSKADKSAAERWILHSSPSANLRVWLVRVIMHLIELMP</sequence>